<feature type="domain" description="Glycosyltransferase 2-like" evidence="1">
    <location>
        <begin position="26"/>
        <end position="139"/>
    </location>
</feature>
<evidence type="ECO:0000313" key="2">
    <source>
        <dbReference type="EMBL" id="XBH12409.1"/>
    </source>
</evidence>
<dbReference type="RefSeq" id="WP_348269431.1">
    <property type="nucleotide sequence ID" value="NZ_CP121195.1"/>
</dbReference>
<dbReference type="InterPro" id="IPR029044">
    <property type="entry name" value="Nucleotide-diphossugar_trans"/>
</dbReference>
<dbReference type="EMBL" id="CP121195">
    <property type="protein sequence ID" value="XBH12409.1"/>
    <property type="molecule type" value="Genomic_DNA"/>
</dbReference>
<protein>
    <submittedName>
        <fullName evidence="2">Glycosyltransferase family 2 protein</fullName>
        <ecNumber evidence="2">2.4.-.-</ecNumber>
    </submittedName>
</protein>
<accession>A0AAU7D3N9</accession>
<gene>
    <name evidence="2" type="ORF">P8936_11955</name>
</gene>
<evidence type="ECO:0000259" key="1">
    <source>
        <dbReference type="Pfam" id="PF00535"/>
    </source>
</evidence>
<dbReference type="GO" id="GO:0016758">
    <property type="term" value="F:hexosyltransferase activity"/>
    <property type="evidence" value="ECO:0007669"/>
    <property type="project" value="UniProtKB-ARBA"/>
</dbReference>
<dbReference type="Gene3D" id="3.90.550.10">
    <property type="entry name" value="Spore Coat Polysaccharide Biosynthesis Protein SpsA, Chain A"/>
    <property type="match status" value="1"/>
</dbReference>
<dbReference type="CDD" id="cd00761">
    <property type="entry name" value="Glyco_tranf_GTA_type"/>
    <property type="match status" value="1"/>
</dbReference>
<proteinExistence type="predicted"/>
<dbReference type="PANTHER" id="PTHR22916">
    <property type="entry name" value="GLYCOSYLTRANSFERASE"/>
    <property type="match status" value="1"/>
</dbReference>
<dbReference type="Pfam" id="PF00535">
    <property type="entry name" value="Glycos_transf_2"/>
    <property type="match status" value="1"/>
</dbReference>
<dbReference type="SUPFAM" id="SSF53448">
    <property type="entry name" value="Nucleotide-diphospho-sugar transferases"/>
    <property type="match status" value="1"/>
</dbReference>
<sequence>MRIVDPREASTESRLKENRDGEPLITIAMPFFNAEQTLVAAVDSMLKQTYGNFELLLSDDGSSDRGLEIAHSFQDPRIRVFTSKQRGRLAVRLNECLDAARGSIFARMDADDISYPQRIEKQIRFLQERPEVDLLGTHMLVFAAMYNPVGKMVGATEHEPLVRTALLGFKLFHGTWMGHIDWFRKYRYNTKCVLGQDQELLYRAHRTSRYAVIPELLYGYRQSDLDLQKMINSRVDWFRYMSWYLPGPVGLAKRGLLAGLMLGKAGVDTIAVKTGLRYRLLRHRASPLSASQLATWEALCNELNPADKIGAPPVAGQEAHNVRAEVFSGEQQDVQLRT</sequence>
<dbReference type="AlphaFoldDB" id="A0AAU7D3N9"/>
<keyword evidence="2" id="KW-0328">Glycosyltransferase</keyword>
<name>A0AAU7D3N9_9BACT</name>
<dbReference type="PANTHER" id="PTHR22916:SF3">
    <property type="entry name" value="UDP-GLCNAC:BETAGAL BETA-1,3-N-ACETYLGLUCOSAMINYLTRANSFERASE-LIKE PROTEIN 1"/>
    <property type="match status" value="1"/>
</dbReference>
<dbReference type="InterPro" id="IPR001173">
    <property type="entry name" value="Glyco_trans_2-like"/>
</dbReference>
<organism evidence="2">
    <name type="scientific">Edaphobacter paludis</name>
    <dbReference type="NCBI Taxonomy" id="3035702"/>
    <lineage>
        <taxon>Bacteria</taxon>
        <taxon>Pseudomonadati</taxon>
        <taxon>Acidobacteriota</taxon>
        <taxon>Terriglobia</taxon>
        <taxon>Terriglobales</taxon>
        <taxon>Acidobacteriaceae</taxon>
        <taxon>Edaphobacter</taxon>
    </lineage>
</organism>
<dbReference type="EC" id="2.4.-.-" evidence="2"/>
<keyword evidence="2" id="KW-0808">Transferase</keyword>
<reference evidence="2" key="1">
    <citation type="submission" date="2023-03" db="EMBL/GenBank/DDBJ databases">
        <title>Edaphobacter sp.</title>
        <authorList>
            <person name="Huber K.J."/>
            <person name="Papendorf J."/>
            <person name="Pilke C."/>
            <person name="Bunk B."/>
            <person name="Sproeer C."/>
            <person name="Pester M."/>
        </authorList>
    </citation>
    <scope>NUCLEOTIDE SEQUENCE</scope>
    <source>
        <strain evidence="2">DSM 109920</strain>
    </source>
</reference>